<gene>
    <name evidence="2" type="ORF">S03H2_51827</name>
</gene>
<feature type="non-terminal residue" evidence="2">
    <location>
        <position position="175"/>
    </location>
</feature>
<feature type="transmembrane region" description="Helical" evidence="1">
    <location>
        <begin position="131"/>
        <end position="150"/>
    </location>
</feature>
<dbReference type="SUPFAM" id="SSF103473">
    <property type="entry name" value="MFS general substrate transporter"/>
    <property type="match status" value="1"/>
</dbReference>
<sequence>MTINQREREKTQLYGTAAMIPAILFGFILPLTYLADPTPDGIAQFQLLVVIVAIFGIFPYLILSKYVHEHSEYIPENKTPLLKSIKLAFKNPSFRVYIIYDGVSVLFLNLVMVSLPFYLTWVLGPMQGFNMLLFWIGPIICVFISIPIILKIAKKYSTKASITFYLSVLSIGGFF</sequence>
<dbReference type="GO" id="GO:0005886">
    <property type="term" value="C:plasma membrane"/>
    <property type="evidence" value="ECO:0007669"/>
    <property type="project" value="TreeGrafter"/>
</dbReference>
<feature type="transmembrane region" description="Helical" evidence="1">
    <location>
        <begin position="12"/>
        <end position="35"/>
    </location>
</feature>
<dbReference type="GO" id="GO:0015293">
    <property type="term" value="F:symporter activity"/>
    <property type="evidence" value="ECO:0007669"/>
    <property type="project" value="InterPro"/>
</dbReference>
<comment type="caution">
    <text evidence="2">The sequence shown here is derived from an EMBL/GenBank/DDBJ whole genome shotgun (WGS) entry which is preliminary data.</text>
</comment>
<evidence type="ECO:0000313" key="2">
    <source>
        <dbReference type="EMBL" id="GAH62346.1"/>
    </source>
</evidence>
<keyword evidence="1" id="KW-0472">Membrane</keyword>
<proteinExistence type="predicted"/>
<dbReference type="Gene3D" id="1.20.1250.20">
    <property type="entry name" value="MFS general substrate transporter like domains"/>
    <property type="match status" value="1"/>
</dbReference>
<keyword evidence="1" id="KW-1133">Transmembrane helix</keyword>
<reference evidence="2" key="1">
    <citation type="journal article" date="2014" name="Front. Microbiol.">
        <title>High frequency of phylogenetically diverse reductive dehalogenase-homologous genes in deep subseafloor sedimentary metagenomes.</title>
        <authorList>
            <person name="Kawai M."/>
            <person name="Futagami T."/>
            <person name="Toyoda A."/>
            <person name="Takaki Y."/>
            <person name="Nishi S."/>
            <person name="Hori S."/>
            <person name="Arai W."/>
            <person name="Tsubouchi T."/>
            <person name="Morono Y."/>
            <person name="Uchiyama I."/>
            <person name="Ito T."/>
            <person name="Fujiyama A."/>
            <person name="Inagaki F."/>
            <person name="Takami H."/>
        </authorList>
    </citation>
    <scope>NUCLEOTIDE SEQUENCE</scope>
    <source>
        <strain evidence="2">Expedition CK06-06</strain>
    </source>
</reference>
<accession>X1GWN1</accession>
<dbReference type="AlphaFoldDB" id="X1GWN1"/>
<keyword evidence="1" id="KW-0812">Transmembrane</keyword>
<evidence type="ECO:0008006" key="3">
    <source>
        <dbReference type="Google" id="ProtNLM"/>
    </source>
</evidence>
<organism evidence="2">
    <name type="scientific">marine sediment metagenome</name>
    <dbReference type="NCBI Taxonomy" id="412755"/>
    <lineage>
        <taxon>unclassified sequences</taxon>
        <taxon>metagenomes</taxon>
        <taxon>ecological metagenomes</taxon>
    </lineage>
</organism>
<dbReference type="GO" id="GO:0008643">
    <property type="term" value="P:carbohydrate transport"/>
    <property type="evidence" value="ECO:0007669"/>
    <property type="project" value="InterPro"/>
</dbReference>
<dbReference type="InterPro" id="IPR036259">
    <property type="entry name" value="MFS_trans_sf"/>
</dbReference>
<dbReference type="EMBL" id="BARU01032905">
    <property type="protein sequence ID" value="GAH62346.1"/>
    <property type="molecule type" value="Genomic_DNA"/>
</dbReference>
<feature type="transmembrane region" description="Helical" evidence="1">
    <location>
        <begin position="96"/>
        <end position="119"/>
    </location>
</feature>
<dbReference type="Pfam" id="PF13347">
    <property type="entry name" value="MFS_2"/>
    <property type="match status" value="1"/>
</dbReference>
<name>X1GWN1_9ZZZZ</name>
<dbReference type="PANTHER" id="PTHR11328">
    <property type="entry name" value="MAJOR FACILITATOR SUPERFAMILY DOMAIN-CONTAINING PROTEIN"/>
    <property type="match status" value="1"/>
</dbReference>
<feature type="transmembrane region" description="Helical" evidence="1">
    <location>
        <begin position="41"/>
        <end position="63"/>
    </location>
</feature>
<dbReference type="InterPro" id="IPR039672">
    <property type="entry name" value="MFS_2"/>
</dbReference>
<dbReference type="PANTHER" id="PTHR11328:SF24">
    <property type="entry name" value="MAJOR FACILITATOR SUPERFAMILY (MFS) PROFILE DOMAIN-CONTAINING PROTEIN"/>
    <property type="match status" value="1"/>
</dbReference>
<protein>
    <recommendedName>
        <fullName evidence="3">Major facilitator superfamily (MFS) profile domain-containing protein</fullName>
    </recommendedName>
</protein>
<evidence type="ECO:0000256" key="1">
    <source>
        <dbReference type="SAM" id="Phobius"/>
    </source>
</evidence>